<reference evidence="3 4" key="1">
    <citation type="submission" date="2019-02" db="EMBL/GenBank/DDBJ databases">
        <title>Deep-cultivation of Planctomycetes and their phenomic and genomic characterization uncovers novel biology.</title>
        <authorList>
            <person name="Wiegand S."/>
            <person name="Jogler M."/>
            <person name="Boedeker C."/>
            <person name="Pinto D."/>
            <person name="Vollmers J."/>
            <person name="Rivas-Marin E."/>
            <person name="Kohn T."/>
            <person name="Peeters S.H."/>
            <person name="Heuer A."/>
            <person name="Rast P."/>
            <person name="Oberbeckmann S."/>
            <person name="Bunk B."/>
            <person name="Jeske O."/>
            <person name="Meyerdierks A."/>
            <person name="Storesund J.E."/>
            <person name="Kallscheuer N."/>
            <person name="Luecker S."/>
            <person name="Lage O.M."/>
            <person name="Pohl T."/>
            <person name="Merkel B.J."/>
            <person name="Hornburger P."/>
            <person name="Mueller R.-W."/>
            <person name="Bruemmer F."/>
            <person name="Labrenz M."/>
            <person name="Spormann A.M."/>
            <person name="Op den Camp H."/>
            <person name="Overmann J."/>
            <person name="Amann R."/>
            <person name="Jetten M.S.M."/>
            <person name="Mascher T."/>
            <person name="Medema M.H."/>
            <person name="Devos D.P."/>
            <person name="Kaster A.-K."/>
            <person name="Ovreas L."/>
            <person name="Rohde M."/>
            <person name="Galperin M.Y."/>
            <person name="Jogler C."/>
        </authorList>
    </citation>
    <scope>NUCLEOTIDE SEQUENCE [LARGE SCALE GENOMIC DNA]</scope>
    <source>
        <strain evidence="3 4">ETA_A8</strain>
    </source>
</reference>
<feature type="transmembrane region" description="Helical" evidence="2">
    <location>
        <begin position="259"/>
        <end position="281"/>
    </location>
</feature>
<keyword evidence="2" id="KW-0812">Transmembrane</keyword>
<dbReference type="EMBL" id="CP036274">
    <property type="protein sequence ID" value="QDU31166.1"/>
    <property type="molecule type" value="Genomic_DNA"/>
</dbReference>
<dbReference type="PANTHER" id="PTHR13325:SF3">
    <property type="entry name" value="MEMBRANE-BOUND TRANSCRIPTION FACTOR SITE-2 PROTEASE"/>
    <property type="match status" value="1"/>
</dbReference>
<sequence>MQTNLQELYASSTSRALGLRMRADLEVVQQAWQGRSCWVIKDPLALKYFRFEEEEYSLLTWLDGKTSLDELRERFQAQFSPQKLAVAQLQHLLTMLHRSNLIVSLAAGQGESLRERHETRERKKFWATLSNPLAMRFRGIDPDRLLTFLNATFGWLFSPLALVLGVCFAMSAGLLLAAQWQEFSGRLPQFREFFAVSNWLLLAVVMSLVKVLHEFGHGVACRRYGGHSHELGLMLLVFTPCLYCNVTDSWVIRSKWRRAMIGAAGMYIELLLAAACTWIWWFTQPGLLHHLCLNTMFVCSVSTLMFNANPLMRYDGYYILCDLLEIPNLRPKASALVKNKASAWFLGMKETVDPFLPVRGQIWFVLFAVASTCYGWFVTFSVLWFLTQVFKPYGLAVLGQGLVLISLATMILLPLWRVIQLFRIPGRRQQMKTSRVLLSGIALAGLAAAIFCIPLPHNITCAVLLQPKGAEAIYVEVPGEVVHVWVTQGHVEKDQPLMQLRNLDAEIAAQKLRAQRDGLIAKIDGLRTRAHVDPNALLDIAQTEEALSTLQKQLQQRETELRKMIVVAPFTGQLLPPPEKQPSTDKVTLASWAGRPLTERNRGAFLDKGTVLGKLAPSGEFEAVLAIDQNAMEFVRPGQAVDLILDQWPGRKLAGRIEHLSEQPWNALPPSLSAKSGGRIVTRTGPNGAEHPVSETFQASVPLSDTDDRWIAEGTGQARIHAGTLTLAQHAWRMICRTFRFQL</sequence>
<keyword evidence="2" id="KW-1133">Transmembrane helix</keyword>
<feature type="transmembrane region" description="Helical" evidence="2">
    <location>
        <begin position="393"/>
        <end position="416"/>
    </location>
</feature>
<protein>
    <submittedName>
        <fullName evidence="3">Peptidase family M50</fullName>
    </submittedName>
</protein>
<keyword evidence="1" id="KW-0175">Coiled coil</keyword>
<dbReference type="PANTHER" id="PTHR13325">
    <property type="entry name" value="PROTEASE M50 MEMBRANE-BOUND TRANSCRIPTION FACTOR SITE 2 PROTEASE"/>
    <property type="match status" value="1"/>
</dbReference>
<dbReference type="RefSeq" id="WP_202921355.1">
    <property type="nucleotide sequence ID" value="NZ_CP036274.1"/>
</dbReference>
<evidence type="ECO:0000256" key="2">
    <source>
        <dbReference type="SAM" id="Phobius"/>
    </source>
</evidence>
<dbReference type="AlphaFoldDB" id="A0A517YLS3"/>
<proteinExistence type="predicted"/>
<dbReference type="KEGG" id="aagg:ETAA8_63190"/>
<evidence type="ECO:0000313" key="4">
    <source>
        <dbReference type="Proteomes" id="UP000315017"/>
    </source>
</evidence>
<feature type="transmembrane region" description="Helical" evidence="2">
    <location>
        <begin position="436"/>
        <end position="456"/>
    </location>
</feature>
<feature type="coiled-coil region" evidence="1">
    <location>
        <begin position="509"/>
        <end position="560"/>
    </location>
</feature>
<feature type="transmembrane region" description="Helical" evidence="2">
    <location>
        <begin position="153"/>
        <end position="178"/>
    </location>
</feature>
<keyword evidence="4" id="KW-1185">Reference proteome</keyword>
<feature type="transmembrane region" description="Helical" evidence="2">
    <location>
        <begin position="190"/>
        <end position="211"/>
    </location>
</feature>
<dbReference type="InterPro" id="IPR001193">
    <property type="entry name" value="MBTPS2"/>
</dbReference>
<dbReference type="GO" id="GO:0016020">
    <property type="term" value="C:membrane"/>
    <property type="evidence" value="ECO:0007669"/>
    <property type="project" value="InterPro"/>
</dbReference>
<dbReference type="GO" id="GO:0031293">
    <property type="term" value="P:membrane protein intracellular domain proteolysis"/>
    <property type="evidence" value="ECO:0007669"/>
    <property type="project" value="TreeGrafter"/>
</dbReference>
<evidence type="ECO:0000313" key="3">
    <source>
        <dbReference type="EMBL" id="QDU31166.1"/>
    </source>
</evidence>
<feature type="transmembrane region" description="Helical" evidence="2">
    <location>
        <begin position="231"/>
        <end position="252"/>
    </location>
</feature>
<dbReference type="GO" id="GO:0005737">
    <property type="term" value="C:cytoplasm"/>
    <property type="evidence" value="ECO:0007669"/>
    <property type="project" value="TreeGrafter"/>
</dbReference>
<gene>
    <name evidence="3" type="ORF">ETAA8_63190</name>
</gene>
<accession>A0A517YLS3</accession>
<feature type="transmembrane region" description="Helical" evidence="2">
    <location>
        <begin position="362"/>
        <end position="387"/>
    </location>
</feature>
<evidence type="ECO:0000256" key="1">
    <source>
        <dbReference type="SAM" id="Coils"/>
    </source>
</evidence>
<feature type="transmembrane region" description="Helical" evidence="2">
    <location>
        <begin position="287"/>
        <end position="306"/>
    </location>
</feature>
<organism evidence="3 4">
    <name type="scientific">Anatilimnocola aggregata</name>
    <dbReference type="NCBI Taxonomy" id="2528021"/>
    <lineage>
        <taxon>Bacteria</taxon>
        <taxon>Pseudomonadati</taxon>
        <taxon>Planctomycetota</taxon>
        <taxon>Planctomycetia</taxon>
        <taxon>Pirellulales</taxon>
        <taxon>Pirellulaceae</taxon>
        <taxon>Anatilimnocola</taxon>
    </lineage>
</organism>
<dbReference type="Proteomes" id="UP000315017">
    <property type="component" value="Chromosome"/>
</dbReference>
<dbReference type="Gene3D" id="2.40.30.170">
    <property type="match status" value="1"/>
</dbReference>
<dbReference type="GO" id="GO:0004222">
    <property type="term" value="F:metalloendopeptidase activity"/>
    <property type="evidence" value="ECO:0007669"/>
    <property type="project" value="InterPro"/>
</dbReference>
<keyword evidence="2" id="KW-0472">Membrane</keyword>
<name>A0A517YLS3_9BACT</name>